<dbReference type="GO" id="GO:0047547">
    <property type="term" value="F:2-methylcitrate dehydratase activity"/>
    <property type="evidence" value="ECO:0007669"/>
    <property type="project" value="InterPro"/>
</dbReference>
<dbReference type="NCBIfam" id="TIGR02330">
    <property type="entry name" value="prpD"/>
    <property type="match status" value="1"/>
</dbReference>
<dbReference type="InterPro" id="IPR036148">
    <property type="entry name" value="MmgE/PrpD_sf"/>
</dbReference>
<dbReference type="InterPro" id="IPR012705">
    <property type="entry name" value="2Me_IsoCit_deHydtase_PrpD"/>
</dbReference>
<feature type="domain" description="MmgE/PrpD N-terminal" evidence="4">
    <location>
        <begin position="489"/>
        <end position="670"/>
    </location>
</feature>
<feature type="region of interest" description="Disordered" evidence="3">
    <location>
        <begin position="882"/>
        <end position="908"/>
    </location>
</feature>
<evidence type="ECO:0000259" key="4">
    <source>
        <dbReference type="Pfam" id="PF03972"/>
    </source>
</evidence>
<dbReference type="Gene3D" id="3.30.1330.120">
    <property type="entry name" value="2-methylcitrate dehydratase PrpD"/>
    <property type="match status" value="1"/>
</dbReference>
<dbReference type="Proteomes" id="UP000034947">
    <property type="component" value="Unassembled WGS sequence"/>
</dbReference>
<organism evidence="6 7">
    <name type="scientific">Aspergillus ochraceoroseus</name>
    <dbReference type="NCBI Taxonomy" id="138278"/>
    <lineage>
        <taxon>Eukaryota</taxon>
        <taxon>Fungi</taxon>
        <taxon>Dikarya</taxon>
        <taxon>Ascomycota</taxon>
        <taxon>Pezizomycotina</taxon>
        <taxon>Eurotiomycetes</taxon>
        <taxon>Eurotiomycetidae</taxon>
        <taxon>Eurotiales</taxon>
        <taxon>Aspergillaceae</taxon>
        <taxon>Aspergillus</taxon>
        <taxon>Aspergillus subgen. Nidulantes</taxon>
    </lineage>
</organism>
<dbReference type="InterPro" id="IPR045337">
    <property type="entry name" value="MmgE_PrpD_C"/>
</dbReference>
<feature type="domain" description="MmgE/PrpD C-terminal" evidence="5">
    <location>
        <begin position="298"/>
        <end position="475"/>
    </location>
</feature>
<feature type="domain" description="MmgE/PrpD N-terminal" evidence="4">
    <location>
        <begin position="14"/>
        <end position="275"/>
    </location>
</feature>
<dbReference type="PANTHER" id="PTHR16943">
    <property type="entry name" value="2-METHYLCITRATE DEHYDRATASE-RELATED"/>
    <property type="match status" value="1"/>
</dbReference>
<dbReference type="InterPro" id="IPR005656">
    <property type="entry name" value="MmgE_PrpD"/>
</dbReference>
<dbReference type="InterPro" id="IPR045336">
    <property type="entry name" value="MmgE_PrpD_N"/>
</dbReference>
<feature type="domain" description="MmgE/PrpD C-terminal" evidence="5">
    <location>
        <begin position="703"/>
        <end position="861"/>
    </location>
</feature>
<evidence type="ECO:0000256" key="1">
    <source>
        <dbReference type="ARBA" id="ARBA00006174"/>
    </source>
</evidence>
<dbReference type="GO" id="GO:0051537">
    <property type="term" value="F:2 iron, 2 sulfur cluster binding"/>
    <property type="evidence" value="ECO:0007669"/>
    <property type="project" value="InterPro"/>
</dbReference>
<evidence type="ECO:0000256" key="3">
    <source>
        <dbReference type="SAM" id="MobiDB-lite"/>
    </source>
</evidence>
<evidence type="ECO:0008006" key="8">
    <source>
        <dbReference type="Google" id="ProtNLM"/>
    </source>
</evidence>
<dbReference type="SUPFAM" id="SSF103378">
    <property type="entry name" value="2-methylcitrate dehydratase PrpD"/>
    <property type="match status" value="2"/>
</dbReference>
<dbReference type="VEuPathDB" id="FungiDB:P175DRAFT_0534843"/>
<evidence type="ECO:0000313" key="7">
    <source>
        <dbReference type="Proteomes" id="UP000034947"/>
    </source>
</evidence>
<reference evidence="6 7" key="1">
    <citation type="submission" date="2015-02" db="EMBL/GenBank/DDBJ databases">
        <title>Draft Genome Sequences of Two Closely-Related Aflatoxigenic Aspergillus Species Obtained from the Cote d'Ivoire.</title>
        <authorList>
            <person name="Moore G.G."/>
            <person name="Beltz S.B."/>
            <person name="Mack B.M."/>
        </authorList>
    </citation>
    <scope>NUCLEOTIDE SEQUENCE [LARGE SCALE GENOMIC DNA]</scope>
    <source>
        <strain evidence="6 7">SRRC1432</strain>
    </source>
</reference>
<evidence type="ECO:0000313" key="6">
    <source>
        <dbReference type="EMBL" id="KKK21461.1"/>
    </source>
</evidence>
<dbReference type="VEuPathDB" id="FungiDB:P175DRAFT_0518409"/>
<dbReference type="Gene3D" id="1.10.4100.10">
    <property type="entry name" value="2-methylcitrate dehydratase PrpD"/>
    <property type="match status" value="2"/>
</dbReference>
<keyword evidence="7" id="KW-1185">Reference proteome</keyword>
<proteinExistence type="inferred from homology"/>
<dbReference type="InterPro" id="IPR042188">
    <property type="entry name" value="MmgE/PrpD_sf_2"/>
</dbReference>
<dbReference type="GO" id="GO:0005739">
    <property type="term" value="C:mitochondrion"/>
    <property type="evidence" value="ECO:0007669"/>
    <property type="project" value="TreeGrafter"/>
</dbReference>
<accession>A0A0F8VEF6</accession>
<dbReference type="Pfam" id="PF19305">
    <property type="entry name" value="MmgE_PrpD_C"/>
    <property type="match status" value="2"/>
</dbReference>
<evidence type="ECO:0000256" key="2">
    <source>
        <dbReference type="ARBA" id="ARBA00023239"/>
    </source>
</evidence>
<protein>
    <recommendedName>
        <fullName evidence="8">MmgE/PrpD family protein</fullName>
    </recommendedName>
</protein>
<keyword evidence="2" id="KW-0456">Lyase</keyword>
<dbReference type="InterPro" id="IPR042183">
    <property type="entry name" value="MmgE/PrpD_sf_1"/>
</dbReference>
<dbReference type="Pfam" id="PF03972">
    <property type="entry name" value="MmgE_PrpD_N"/>
    <property type="match status" value="2"/>
</dbReference>
<comment type="similarity">
    <text evidence="1">Belongs to the PrpD family.</text>
</comment>
<comment type="caution">
    <text evidence="6">The sequence shown here is derived from an EMBL/GenBank/DDBJ whole genome shotgun (WGS) entry which is preliminary data.</text>
</comment>
<gene>
    <name evidence="6" type="ORF">AOCH_002998</name>
</gene>
<dbReference type="OrthoDB" id="10055203at2759"/>
<dbReference type="PANTHER" id="PTHR16943:SF15">
    <property type="entry name" value="DEHYDRATASE (PRPD), PUTATIVE-RELATED"/>
    <property type="match status" value="1"/>
</dbReference>
<dbReference type="GO" id="GO:0019679">
    <property type="term" value="P:propionate metabolic process, methylcitrate cycle"/>
    <property type="evidence" value="ECO:0007669"/>
    <property type="project" value="InterPro"/>
</dbReference>
<name>A0A0F8VEF6_9EURO</name>
<dbReference type="EMBL" id="JYKN01001201">
    <property type="protein sequence ID" value="KKK21461.1"/>
    <property type="molecule type" value="Genomic_DNA"/>
</dbReference>
<feature type="compositionally biased region" description="Basic and acidic residues" evidence="3">
    <location>
        <begin position="890"/>
        <end position="908"/>
    </location>
</feature>
<sequence length="908" mass="99803">MPNEHAEFDPILRDIVNYVYHKPITDEKVYQRARVALLDALGCAIETLHLSPDCRHLVGPVVPGTVVPEGVRIPGTAYVVDPLKGAFDLGAMIRYLDHNDAYAGAEWGHPSDNLGAILSVADWLSQQHAKGHARPTLRTVLEAQIKAYEIQGVLQQRNAFNEHGIDHVILVKVASTAVTAWLLGLPESAALAAVSHAWIDGHPLRIYRQAPNAGPRKGWAAGDACMRAVHLAFLTKKGGHFDPSTSTWTGRAALGAPSALTAPRWGFSHALYGGKDVIQAFPYGTRVMETVLFKVITAEGHGISAVEAAVQVATMLQCRQLVAERDIRTIKIRTQKPAVIIIDKTGPLRNNADRDHCLQYMVAVTLLKGSVIDTADYLDDSPWAKDPRVETLRGKMTVTEDARFTADYYDPAYRSVANAVTVELNSGEVLDEVVVEFPVGHHRRDETLPQVVEKFRRNMAFMFTPAEVDRIIAAVNHDEMPVEEFMGLFKTGLLAAALLNSTFIQGFKLDDYHQEAPIYSNAIVLPTMLAALEFCHVSASSTNTIPITGAEFLLAAIMGYETGPRVGLRIYGINVLSRGWHSGAIFGPAASAAAATKLLWLPAPLIENAIGIACTQAGGLISAQYKSSVKRMQHGFAVRNGLFAAFMARSGYSGIKQVLERPYGGFLSTFGAGSGRNLAYRADRVVQGLSSIWELDQIIVKPYASMAATHRTIDGISLLQIKYPAKLVANRIRRVTVELSEPAFKKGGWEPKQPLTVTGAQMSCIYAAAMQLLEGEVQPAQLERDDAFDEDVDTIWQQRIHVELWDQTGEPKTLIEFVAAPRGNKAPLSEEDILDKWRRITRDVIDQERQAAIENLVLGLEQVADMRQLTQLLRGRTGNVFETGCGHQHQRPDDQRESTSSKERIYSL</sequence>
<dbReference type="AlphaFoldDB" id="A0A0F8VEF6"/>
<evidence type="ECO:0000259" key="5">
    <source>
        <dbReference type="Pfam" id="PF19305"/>
    </source>
</evidence>